<accession>A0A2P9ANX5</accession>
<dbReference type="EMBL" id="FUIG01000039">
    <property type="protein sequence ID" value="SJM32847.1"/>
    <property type="molecule type" value="Genomic_DNA"/>
</dbReference>
<evidence type="ECO:0000256" key="1">
    <source>
        <dbReference type="SAM" id="MobiDB-lite"/>
    </source>
</evidence>
<feature type="region of interest" description="Disordered" evidence="1">
    <location>
        <begin position="27"/>
        <end position="82"/>
    </location>
</feature>
<reference evidence="3" key="1">
    <citation type="submission" date="2016-12" db="EMBL/GenBank/DDBJ databases">
        <authorList>
            <person name="Brunel B."/>
        </authorList>
    </citation>
    <scope>NUCLEOTIDE SEQUENCE [LARGE SCALE GENOMIC DNA]</scope>
</reference>
<dbReference type="Proteomes" id="UP000245698">
    <property type="component" value="Unassembled WGS sequence"/>
</dbReference>
<protein>
    <submittedName>
        <fullName evidence="2">Uncharacterized protein</fullName>
    </submittedName>
</protein>
<organism evidence="2 3">
    <name type="scientific">Mesorhizobium delmotii</name>
    <dbReference type="NCBI Taxonomy" id="1631247"/>
    <lineage>
        <taxon>Bacteria</taxon>
        <taxon>Pseudomonadati</taxon>
        <taxon>Pseudomonadota</taxon>
        <taxon>Alphaproteobacteria</taxon>
        <taxon>Hyphomicrobiales</taxon>
        <taxon>Phyllobacteriaceae</taxon>
        <taxon>Mesorhizobium</taxon>
    </lineage>
</organism>
<evidence type="ECO:0000313" key="2">
    <source>
        <dbReference type="EMBL" id="SJM32847.1"/>
    </source>
</evidence>
<dbReference type="AlphaFoldDB" id="A0A2P9ANX5"/>
<gene>
    <name evidence="2" type="ORF">BQ8482_310168</name>
</gene>
<name>A0A2P9ANX5_9HYPH</name>
<keyword evidence="3" id="KW-1185">Reference proteome</keyword>
<evidence type="ECO:0000313" key="3">
    <source>
        <dbReference type="Proteomes" id="UP000245698"/>
    </source>
</evidence>
<feature type="compositionally biased region" description="Basic and acidic residues" evidence="1">
    <location>
        <begin position="70"/>
        <end position="82"/>
    </location>
</feature>
<proteinExistence type="predicted"/>
<feature type="compositionally biased region" description="Basic and acidic residues" evidence="1">
    <location>
        <begin position="29"/>
        <end position="52"/>
    </location>
</feature>
<sequence>MRQVEQIALAAALTYSSMRRGLGLANPKMMHDRSHVKGPEWRGRGERSLESRRPKRSCGSTSSCMPRSRISRDLGQRDRLVA</sequence>